<proteinExistence type="predicted"/>
<accession>A0AAU7AWF6</accession>
<dbReference type="KEGG" id="parq:DSM112329_02895"/>
<reference evidence="1" key="1">
    <citation type="submission" date="2022-12" db="EMBL/GenBank/DDBJ databases">
        <title>Paraconexibacter alkalitolerans sp. nov. and Baekduia alba sp. nov., isolated from soil and emended description of the genera Paraconexibacter (Chun et al., 2020) and Baekduia (An et al., 2020).</title>
        <authorList>
            <person name="Vieira S."/>
            <person name="Huber K.J."/>
            <person name="Geppert A."/>
            <person name="Wolf J."/>
            <person name="Neumann-Schaal M."/>
            <person name="Muesken M."/>
            <person name="Overmann J."/>
        </authorList>
    </citation>
    <scope>NUCLEOTIDE SEQUENCE</scope>
    <source>
        <strain evidence="1">AEG42_29</strain>
    </source>
</reference>
<dbReference type="RefSeq" id="WP_354697273.1">
    <property type="nucleotide sequence ID" value="NZ_CP114014.1"/>
</dbReference>
<dbReference type="AlphaFoldDB" id="A0AAU7AWF6"/>
<gene>
    <name evidence="1" type="ORF">DSM112329_02895</name>
</gene>
<protein>
    <submittedName>
        <fullName evidence="1">Uncharacterized protein</fullName>
    </submittedName>
</protein>
<evidence type="ECO:0000313" key="1">
    <source>
        <dbReference type="EMBL" id="XAY06034.1"/>
    </source>
</evidence>
<name>A0AAU7AWF6_9ACTN</name>
<sequence>MTQPTSTPIRITLINETSRRVTASLEPLGYFQDLDVDGQWEAVYSPGAEQPHLEIYVTDDGVAVWQGSGDGYGLEPADAPSNSSD</sequence>
<organism evidence="1">
    <name type="scientific">Paraconexibacter sp. AEG42_29</name>
    <dbReference type="NCBI Taxonomy" id="2997339"/>
    <lineage>
        <taxon>Bacteria</taxon>
        <taxon>Bacillati</taxon>
        <taxon>Actinomycetota</taxon>
        <taxon>Thermoleophilia</taxon>
        <taxon>Solirubrobacterales</taxon>
        <taxon>Paraconexibacteraceae</taxon>
        <taxon>Paraconexibacter</taxon>
    </lineage>
</organism>
<dbReference type="EMBL" id="CP114014">
    <property type="protein sequence ID" value="XAY06034.1"/>
    <property type="molecule type" value="Genomic_DNA"/>
</dbReference>